<gene>
    <name evidence="2" type="ORF">MN116_008512</name>
</gene>
<accession>A0AAE1Z6T6</accession>
<organism evidence="2 3">
    <name type="scientific">Schistosoma mekongi</name>
    <name type="common">Parasitic worm</name>
    <dbReference type="NCBI Taxonomy" id="38744"/>
    <lineage>
        <taxon>Eukaryota</taxon>
        <taxon>Metazoa</taxon>
        <taxon>Spiralia</taxon>
        <taxon>Lophotrochozoa</taxon>
        <taxon>Platyhelminthes</taxon>
        <taxon>Trematoda</taxon>
        <taxon>Digenea</taxon>
        <taxon>Strigeidida</taxon>
        <taxon>Schistosomatoidea</taxon>
        <taxon>Schistosomatidae</taxon>
        <taxon>Schistosoma</taxon>
    </lineage>
</organism>
<feature type="non-terminal residue" evidence="2">
    <location>
        <position position="1"/>
    </location>
</feature>
<keyword evidence="3" id="KW-1185">Reference proteome</keyword>
<reference evidence="2" key="2">
    <citation type="journal article" date="2023" name="Infect Dis Poverty">
        <title>Chromosome-scale genome of the human blood fluke Schistosoma mekongi and its implications for public health.</title>
        <authorList>
            <person name="Zhou M."/>
            <person name="Xu L."/>
            <person name="Xu D."/>
            <person name="Chen W."/>
            <person name="Khan J."/>
            <person name="Hu Y."/>
            <person name="Huang H."/>
            <person name="Wei H."/>
            <person name="Zhang Y."/>
            <person name="Chusongsang P."/>
            <person name="Tanasarnprasert K."/>
            <person name="Hu X."/>
            <person name="Limpanont Y."/>
            <person name="Lv Z."/>
        </authorList>
    </citation>
    <scope>NUCLEOTIDE SEQUENCE</scope>
    <source>
        <strain evidence="2">LV_2022a</strain>
    </source>
</reference>
<reference evidence="2" key="1">
    <citation type="submission" date="2022-04" db="EMBL/GenBank/DDBJ databases">
        <authorList>
            <person name="Xu L."/>
            <person name="Lv Z."/>
        </authorList>
    </citation>
    <scope>NUCLEOTIDE SEQUENCE</scope>
    <source>
        <strain evidence="2">LV_2022a</strain>
    </source>
</reference>
<name>A0AAE1Z6T6_SCHME</name>
<dbReference type="Pfam" id="PF24923">
    <property type="entry name" value="ATP-grasp_IQCH"/>
    <property type="match status" value="1"/>
</dbReference>
<evidence type="ECO:0000259" key="1">
    <source>
        <dbReference type="Pfam" id="PF24923"/>
    </source>
</evidence>
<proteinExistence type="predicted"/>
<protein>
    <recommendedName>
        <fullName evidence="1">IQCH-like ATP-grasp domain-containing protein</fullName>
    </recommendedName>
</protein>
<dbReference type="PANTHER" id="PTHR14465">
    <property type="entry name" value="IQ DOMAIN-CONTAINING PROTEIN H"/>
    <property type="match status" value="1"/>
</dbReference>
<dbReference type="Proteomes" id="UP001292079">
    <property type="component" value="Unassembled WGS sequence"/>
</dbReference>
<sequence>MTNGPDYHSKNKWYFKMMTQCPDKVGELISKVFKPHEVLSVKTKNDLALMNMIVTNGFKDDVNETSLLQSLVNKAHWNIKNLSHEIALKTAEEYCSPIDYPNDILKMNDRSLLARSKVSFEKSENKQTNFNIPRENDQIDAIDLYPLKHLSPGEKFKLENALKILSDPNHPFNHQTVQNAYGIQLPTILQTRITEEKQQQRKLTETRNHSKIELTTVKKKKKINKLKLIQYDETTDNCNALNLIQRGLIPMNAQLIFDPSPMQTKSIQLTTSNQKLLRHPITINDLCPIYEPATNNVDNSSTITRKKEVHNVLSTLKSSIVNDVSIKSRNVESVFITEGSNLSKRQTSSKATPPPCTPITTSSPNRNFWLITEEGVFQSQSEDYQAFEEHFREDWDKISTLLCELENLFDFYGISVAVVNGVKLAKLAKEYEDNLSSLTSDILLTCVEDSQTIRRIMNEPGSSFRGRQGITRAAIKIQSIFRRFRAQKQYMEQKRLRGAAAIISTAWIRYKKLKWLRERLSNTRKYCTEISQKRLKELGNNWEHFEQNNHVVIHLPSASYSETIRQQLNSIKELEYMESRQIARICEVRNPNTDVVIVTRAPISDDILEYYNKLLGLTKAIETGHVEDQCSISSRYRIIVPEAVKYFHSDVSSPMCLASLLKYSPRALKHIRYFLAKRPAILIPGYGEHDDIFYVANYLQIPVFTSLPTINALFTLQSTTKRLINQLIDLINDYDTNKINNMHNVHLSKVSMLFTSMITNRRKQLPNDVIDSSNNSIINNVDKLIIKSNKKNYWTIEQPPNNYDIYTIDYENTYVKILSEVPNLLQKHLKLFSNSFYTDSESFLQAFLKHGGVIEACPPVDEWTNLSVVIVILPNKTIRIVASGDHLHLDDKFHTWGET</sequence>
<dbReference type="InterPro" id="IPR056855">
    <property type="entry name" value="ATP-grasp_IQCH"/>
</dbReference>
<dbReference type="PROSITE" id="PS50096">
    <property type="entry name" value="IQ"/>
    <property type="match status" value="1"/>
</dbReference>
<evidence type="ECO:0000313" key="3">
    <source>
        <dbReference type="Proteomes" id="UP001292079"/>
    </source>
</evidence>
<dbReference type="InterPro" id="IPR038752">
    <property type="entry name" value="IQCH"/>
</dbReference>
<feature type="domain" description="IQCH-like ATP-grasp" evidence="1">
    <location>
        <begin position="808"/>
        <end position="898"/>
    </location>
</feature>
<dbReference type="EMBL" id="JALJAT010000008">
    <property type="protein sequence ID" value="KAK4467902.1"/>
    <property type="molecule type" value="Genomic_DNA"/>
</dbReference>
<evidence type="ECO:0000313" key="2">
    <source>
        <dbReference type="EMBL" id="KAK4467902.1"/>
    </source>
</evidence>
<comment type="caution">
    <text evidence="2">The sequence shown here is derived from an EMBL/GenBank/DDBJ whole genome shotgun (WGS) entry which is preliminary data.</text>
</comment>
<dbReference type="PANTHER" id="PTHR14465:SF0">
    <property type="entry name" value="IQ DOMAIN-CONTAINING PROTEIN H"/>
    <property type="match status" value="1"/>
</dbReference>
<dbReference type="AlphaFoldDB" id="A0AAE1Z6T6"/>